<keyword evidence="2 5" id="KW-0808">Transferase</keyword>
<dbReference type="GO" id="GO:0032259">
    <property type="term" value="P:methylation"/>
    <property type="evidence" value="ECO:0007669"/>
    <property type="project" value="UniProtKB-KW"/>
</dbReference>
<dbReference type="STRING" id="1215104.GCA_000730585_02755"/>
<dbReference type="GO" id="GO:0008170">
    <property type="term" value="F:N-methyltransferase activity"/>
    <property type="evidence" value="ECO:0007669"/>
    <property type="project" value="InterPro"/>
</dbReference>
<dbReference type="SUPFAM" id="SSF53335">
    <property type="entry name" value="S-adenosyl-L-methionine-dependent methyltransferases"/>
    <property type="match status" value="1"/>
</dbReference>
<dbReference type="Gene3D" id="3.40.50.150">
    <property type="entry name" value="Vaccinia Virus protein VP39"/>
    <property type="match status" value="1"/>
</dbReference>
<accession>A0A239BQL8</accession>
<dbReference type="GO" id="GO:0003677">
    <property type="term" value="F:DNA binding"/>
    <property type="evidence" value="ECO:0007669"/>
    <property type="project" value="InterPro"/>
</dbReference>
<dbReference type="EMBL" id="FZOL01000003">
    <property type="protein sequence ID" value="SNS09423.1"/>
    <property type="molecule type" value="Genomic_DNA"/>
</dbReference>
<evidence type="ECO:0000256" key="3">
    <source>
        <dbReference type="RuleBase" id="RU362026"/>
    </source>
</evidence>
<dbReference type="PRINTS" id="PR00508">
    <property type="entry name" value="S21N4MTFRASE"/>
</dbReference>
<feature type="domain" description="DNA methylase N-4/N-6" evidence="4">
    <location>
        <begin position="23"/>
        <end position="225"/>
    </location>
</feature>
<dbReference type="InterPro" id="IPR001091">
    <property type="entry name" value="RM_Methyltransferase"/>
</dbReference>
<proteinExistence type="inferred from homology"/>
<dbReference type="EC" id="2.1.1.-" evidence="3"/>
<dbReference type="Proteomes" id="UP000198407">
    <property type="component" value="Unassembled WGS sequence"/>
</dbReference>
<dbReference type="InterPro" id="IPR002941">
    <property type="entry name" value="DNA_methylase_N4/N6"/>
</dbReference>
<dbReference type="Pfam" id="PF01555">
    <property type="entry name" value="N6_N4_Mtase"/>
    <property type="match status" value="1"/>
</dbReference>
<protein>
    <recommendedName>
        <fullName evidence="3">Methyltransferase</fullName>
        <ecNumber evidence="3">2.1.1.-</ecNumber>
    </recommendedName>
</protein>
<evidence type="ECO:0000313" key="6">
    <source>
        <dbReference type="Proteomes" id="UP000198407"/>
    </source>
</evidence>
<comment type="similarity">
    <text evidence="3">Belongs to the N(4)/N(6)-methyltransferase family.</text>
</comment>
<sequence>MNEVSLYRGDCLEVMRSLPSASVDLVLADLPYGTTKCAWDVVIPFEPLWEQYLRITKPNAAIVLCAAQPFSSLVVASNPRDYRYEWIWEKGNATGFLNAKKQPLRAHESAQVFYRRQPVYNPQMTDGHQRRTAKRKTVNSECYGKALSLTEYDSTERYPRSVQFFSSDKQTANFHPTQKPVAWMRFLIATYTNPGQVVLDNTMGSGTTGVACIQLGRRFIGIEKDTDERGNPLGYIDIAQQRIAEAISIRDTQAAQIELFEARA</sequence>
<dbReference type="AlphaFoldDB" id="A0A239BQL8"/>
<evidence type="ECO:0000313" key="5">
    <source>
        <dbReference type="EMBL" id="SNS09423.1"/>
    </source>
</evidence>
<keyword evidence="6" id="KW-1185">Reference proteome</keyword>
<gene>
    <name evidence="5" type="ORF">SAMN05444352_10394</name>
</gene>
<keyword evidence="1 5" id="KW-0489">Methyltransferase</keyword>
<evidence type="ECO:0000256" key="2">
    <source>
        <dbReference type="ARBA" id="ARBA00022679"/>
    </source>
</evidence>
<dbReference type="RefSeq" id="WP_042124955.1">
    <property type="nucleotide sequence ID" value="NZ_FZOL01000003.1"/>
</dbReference>
<dbReference type="InterPro" id="IPR029063">
    <property type="entry name" value="SAM-dependent_MTases_sf"/>
</dbReference>
<name>A0A239BQL8_9PSED</name>
<evidence type="ECO:0000259" key="4">
    <source>
        <dbReference type="Pfam" id="PF01555"/>
    </source>
</evidence>
<evidence type="ECO:0000256" key="1">
    <source>
        <dbReference type="ARBA" id="ARBA00022603"/>
    </source>
</evidence>
<reference evidence="6" key="1">
    <citation type="submission" date="2017-06" db="EMBL/GenBank/DDBJ databases">
        <authorList>
            <person name="Varghese N."/>
            <person name="Submissions S."/>
        </authorList>
    </citation>
    <scope>NUCLEOTIDE SEQUENCE [LARGE SCALE GENOMIC DNA]</scope>
    <source>
        <strain evidence="6">DSM 22348</strain>
    </source>
</reference>
<dbReference type="OrthoDB" id="9816043at2"/>
<organism evidence="5 6">
    <name type="scientific">Pseudomonas japonica</name>
    <dbReference type="NCBI Taxonomy" id="256466"/>
    <lineage>
        <taxon>Bacteria</taxon>
        <taxon>Pseudomonadati</taxon>
        <taxon>Pseudomonadota</taxon>
        <taxon>Gammaproteobacteria</taxon>
        <taxon>Pseudomonadales</taxon>
        <taxon>Pseudomonadaceae</taxon>
        <taxon>Pseudomonas</taxon>
    </lineage>
</organism>